<evidence type="ECO:0000256" key="6">
    <source>
        <dbReference type="SAM" id="Phobius"/>
    </source>
</evidence>
<sequence>MDLPQEAAPEPSDAQSDDSTISYQEVDKPNRGMSEALRFVRSVRLAFGDDSKEYVEFLYLMNEFKNKRTNIQAFQLRVRDLFKEHPELVAGFNTFLPAGYEIPVQDQNDEIVFVNKVKAAYGHDGRRYKCFLDLMNRMRKDKNVLEAYKEACILFHDRRDLIVEFITFLPFSSNSMTTEAENERKLNLQYSKWRKGEDLLFAMAFFLVLLLVLGLCHGY</sequence>
<evidence type="ECO:0000256" key="2">
    <source>
        <dbReference type="ARBA" id="ARBA00022491"/>
    </source>
</evidence>
<keyword evidence="3 4" id="KW-0539">Nucleus</keyword>
<protein>
    <submittedName>
        <fullName evidence="7">Uncharacterized protein</fullName>
    </submittedName>
</protein>
<dbReference type="PROSITE" id="PS51477">
    <property type="entry name" value="PAH"/>
    <property type="match status" value="2"/>
</dbReference>
<dbReference type="GO" id="GO:0000122">
    <property type="term" value="P:negative regulation of transcription by RNA polymerase II"/>
    <property type="evidence" value="ECO:0007669"/>
    <property type="project" value="TreeGrafter"/>
</dbReference>
<evidence type="ECO:0000256" key="1">
    <source>
        <dbReference type="ARBA" id="ARBA00004123"/>
    </source>
</evidence>
<dbReference type="InterPro" id="IPR039774">
    <property type="entry name" value="Sin3-like"/>
</dbReference>
<reference evidence="7" key="1">
    <citation type="submission" date="2019-11" db="EMBL/GenBank/DDBJ databases">
        <authorList>
            <person name="Liu Y."/>
            <person name="Hou J."/>
            <person name="Li T.-Q."/>
            <person name="Guan C.-H."/>
            <person name="Wu X."/>
            <person name="Wu H.-Z."/>
            <person name="Ling F."/>
            <person name="Zhang R."/>
            <person name="Shi X.-G."/>
            <person name="Ren J.-P."/>
            <person name="Chen E.-F."/>
            <person name="Sun J.-M."/>
        </authorList>
    </citation>
    <scope>NUCLEOTIDE SEQUENCE</scope>
    <source>
        <strain evidence="7">Adult_tree_wgs_1</strain>
        <tissue evidence="7">Leaves</tissue>
    </source>
</reference>
<dbReference type="Pfam" id="PF02671">
    <property type="entry name" value="PAH"/>
    <property type="match status" value="2"/>
</dbReference>
<gene>
    <name evidence="7" type="ORF">RHSIM_Rhsim08G0164700</name>
</gene>
<dbReference type="Gene3D" id="1.20.1160.11">
    <property type="entry name" value="Paired amphipathic helix"/>
    <property type="match status" value="2"/>
</dbReference>
<evidence type="ECO:0000256" key="3">
    <source>
        <dbReference type="ARBA" id="ARBA00023242"/>
    </source>
</evidence>
<evidence type="ECO:0000313" key="8">
    <source>
        <dbReference type="Proteomes" id="UP000626092"/>
    </source>
</evidence>
<dbReference type="GO" id="GO:0000785">
    <property type="term" value="C:chromatin"/>
    <property type="evidence" value="ECO:0007669"/>
    <property type="project" value="TreeGrafter"/>
</dbReference>
<dbReference type="GO" id="GO:0003714">
    <property type="term" value="F:transcription corepressor activity"/>
    <property type="evidence" value="ECO:0007669"/>
    <property type="project" value="InterPro"/>
</dbReference>
<dbReference type="PANTHER" id="PTHR12346:SF0">
    <property type="entry name" value="SIN3A, ISOFORM G"/>
    <property type="match status" value="1"/>
</dbReference>
<feature type="transmembrane region" description="Helical" evidence="6">
    <location>
        <begin position="199"/>
        <end position="216"/>
    </location>
</feature>
<evidence type="ECO:0000256" key="4">
    <source>
        <dbReference type="PROSITE-ProRule" id="PRU00810"/>
    </source>
</evidence>
<dbReference type="AlphaFoldDB" id="A0A834GK58"/>
<comment type="subcellular location">
    <subcellularLocation>
        <location evidence="1 4">Nucleus</location>
    </subcellularLocation>
</comment>
<dbReference type="InterPro" id="IPR003822">
    <property type="entry name" value="PAH"/>
</dbReference>
<keyword evidence="6" id="KW-0472">Membrane</keyword>
<feature type="region of interest" description="Disordered" evidence="5">
    <location>
        <begin position="1"/>
        <end position="22"/>
    </location>
</feature>
<keyword evidence="8" id="KW-1185">Reference proteome</keyword>
<dbReference type="PANTHER" id="PTHR12346">
    <property type="entry name" value="SIN3B-RELATED"/>
    <property type="match status" value="1"/>
</dbReference>
<name>A0A834GK58_RHOSS</name>
<dbReference type="GO" id="GO:0000118">
    <property type="term" value="C:histone deacetylase complex"/>
    <property type="evidence" value="ECO:0007669"/>
    <property type="project" value="TreeGrafter"/>
</dbReference>
<accession>A0A834GK58</accession>
<dbReference type="Proteomes" id="UP000626092">
    <property type="component" value="Unassembled WGS sequence"/>
</dbReference>
<keyword evidence="2" id="KW-0678">Repressor</keyword>
<dbReference type="InterPro" id="IPR036600">
    <property type="entry name" value="PAH_sf"/>
</dbReference>
<evidence type="ECO:0000256" key="5">
    <source>
        <dbReference type="SAM" id="MobiDB-lite"/>
    </source>
</evidence>
<keyword evidence="6" id="KW-1133">Transmembrane helix</keyword>
<comment type="caution">
    <text evidence="7">The sequence shown here is derived from an EMBL/GenBank/DDBJ whole genome shotgun (WGS) entry which is preliminary data.</text>
</comment>
<proteinExistence type="predicted"/>
<dbReference type="EMBL" id="WJXA01000008">
    <property type="protein sequence ID" value="KAF7136533.1"/>
    <property type="molecule type" value="Genomic_DNA"/>
</dbReference>
<organism evidence="7 8">
    <name type="scientific">Rhododendron simsii</name>
    <name type="common">Sims's rhododendron</name>
    <dbReference type="NCBI Taxonomy" id="118357"/>
    <lineage>
        <taxon>Eukaryota</taxon>
        <taxon>Viridiplantae</taxon>
        <taxon>Streptophyta</taxon>
        <taxon>Embryophyta</taxon>
        <taxon>Tracheophyta</taxon>
        <taxon>Spermatophyta</taxon>
        <taxon>Magnoliopsida</taxon>
        <taxon>eudicotyledons</taxon>
        <taxon>Gunneridae</taxon>
        <taxon>Pentapetalae</taxon>
        <taxon>asterids</taxon>
        <taxon>Ericales</taxon>
        <taxon>Ericaceae</taxon>
        <taxon>Ericoideae</taxon>
        <taxon>Rhodoreae</taxon>
        <taxon>Rhododendron</taxon>
    </lineage>
</organism>
<feature type="compositionally biased region" description="Polar residues" evidence="5">
    <location>
        <begin position="13"/>
        <end position="22"/>
    </location>
</feature>
<keyword evidence="6" id="KW-0812">Transmembrane</keyword>
<dbReference type="SUPFAM" id="SSF47762">
    <property type="entry name" value="PAH2 domain"/>
    <property type="match status" value="2"/>
</dbReference>
<dbReference type="OrthoDB" id="10265969at2759"/>
<evidence type="ECO:0000313" key="7">
    <source>
        <dbReference type="EMBL" id="KAF7136533.1"/>
    </source>
</evidence>